<name>A0ABS0T570_9CAUL</name>
<evidence type="ECO:0000313" key="1">
    <source>
        <dbReference type="EMBL" id="MBI1687019.1"/>
    </source>
</evidence>
<keyword evidence="2" id="KW-1185">Reference proteome</keyword>
<reference evidence="1 2" key="1">
    <citation type="submission" date="2020-11" db="EMBL/GenBank/DDBJ databases">
        <title>genome sequence of strain KACC 18849.</title>
        <authorList>
            <person name="Gao J."/>
            <person name="Zhang X."/>
        </authorList>
    </citation>
    <scope>NUCLEOTIDE SEQUENCE [LARGE SCALE GENOMIC DNA]</scope>
    <source>
        <strain evidence="1 2">KACC 18849</strain>
    </source>
</reference>
<gene>
    <name evidence="1" type="ORF">I4Q42_25390</name>
</gene>
<protein>
    <recommendedName>
        <fullName evidence="3">Calcium-binding protein</fullName>
    </recommendedName>
</protein>
<organism evidence="1 2">
    <name type="scientific">Caulobacter hibisci</name>
    <dbReference type="NCBI Taxonomy" id="2035993"/>
    <lineage>
        <taxon>Bacteria</taxon>
        <taxon>Pseudomonadati</taxon>
        <taxon>Pseudomonadota</taxon>
        <taxon>Alphaproteobacteria</taxon>
        <taxon>Caulobacterales</taxon>
        <taxon>Caulobacteraceae</taxon>
        <taxon>Caulobacter</taxon>
    </lineage>
</organism>
<evidence type="ECO:0008006" key="3">
    <source>
        <dbReference type="Google" id="ProtNLM"/>
    </source>
</evidence>
<dbReference type="Proteomes" id="UP000639859">
    <property type="component" value="Unassembled WGS sequence"/>
</dbReference>
<dbReference type="EMBL" id="JADWOX010000034">
    <property type="protein sequence ID" value="MBI1687019.1"/>
    <property type="molecule type" value="Genomic_DNA"/>
</dbReference>
<sequence>MALGDNSKLITTADTVSVSGNGTNDPIANTGGATAFSFTGGSGDDQLEGFGKNDSVLNYQKIFDGNGDGIIDFGPNGILDISRTTAKNAGADQITLQGMESKQLRYLGSKEGYFVYADASVRLKGFTEGTVNNDTFDAGTGAKKYFYDTALGLNLGGDTITNFGADDRIVTTTKLHNGTDAGALITYGKNEVLDLSGETNGIKGDVGPTHGGQIDIVGTNHLALLDIAEVNGVTYYYYGLEV</sequence>
<proteinExistence type="predicted"/>
<comment type="caution">
    <text evidence="1">The sequence shown here is derived from an EMBL/GenBank/DDBJ whole genome shotgun (WGS) entry which is preliminary data.</text>
</comment>
<accession>A0ABS0T570</accession>
<evidence type="ECO:0000313" key="2">
    <source>
        <dbReference type="Proteomes" id="UP000639859"/>
    </source>
</evidence>
<dbReference type="RefSeq" id="WP_198578902.1">
    <property type="nucleotide sequence ID" value="NZ_JADWOX010000034.1"/>
</dbReference>